<accession>C4LDJ6</accession>
<dbReference type="SUPFAM" id="SSF46955">
    <property type="entry name" value="Putative DNA-binding domain"/>
    <property type="match status" value="1"/>
</dbReference>
<dbReference type="eggNOG" id="ENOG502ZS6D">
    <property type="taxonomic scope" value="Bacteria"/>
</dbReference>
<evidence type="ECO:0000259" key="1">
    <source>
        <dbReference type="Pfam" id="PF12728"/>
    </source>
</evidence>
<dbReference type="STRING" id="595494.Tola_1171"/>
<name>C4LDJ6_TOLAT</name>
<dbReference type="InterPro" id="IPR041657">
    <property type="entry name" value="HTH_17"/>
</dbReference>
<reference evidence="2 3" key="2">
    <citation type="journal article" date="2011" name="Stand. Genomic Sci.">
        <title>Complete genome sequence of Tolumonas auensis type strain (TA 4).</title>
        <authorList>
            <person name="Chertkov O."/>
            <person name="Copeland A."/>
            <person name="Lucas S."/>
            <person name="Lapidus A."/>
            <person name="Berry K.W."/>
            <person name="Detter J.C."/>
            <person name="Del Rio T.G."/>
            <person name="Hammon N."/>
            <person name="Dalin E."/>
            <person name="Tice H."/>
            <person name="Pitluck S."/>
            <person name="Richardson P."/>
            <person name="Bruce D."/>
            <person name="Goodwin L."/>
            <person name="Han C."/>
            <person name="Tapia R."/>
            <person name="Saunders E."/>
            <person name="Schmutz J."/>
            <person name="Brettin T."/>
            <person name="Larimer F."/>
            <person name="Land M."/>
            <person name="Hauser L."/>
            <person name="Spring S."/>
            <person name="Rohde M."/>
            <person name="Kyrpides N.C."/>
            <person name="Ivanova N."/>
            <person name="Goker M."/>
            <person name="Beller H.R."/>
            <person name="Klenk H.P."/>
            <person name="Woyke T."/>
        </authorList>
    </citation>
    <scope>NUCLEOTIDE SEQUENCE [LARGE SCALE GENOMIC DNA]</scope>
    <source>
        <strain evidence="3">DSM 9187 / TA4</strain>
    </source>
</reference>
<dbReference type="AlphaFoldDB" id="C4LDJ6"/>
<feature type="domain" description="Helix-turn-helix" evidence="1">
    <location>
        <begin position="20"/>
        <end position="69"/>
    </location>
</feature>
<protein>
    <recommendedName>
        <fullName evidence="1">Helix-turn-helix domain-containing protein</fullName>
    </recommendedName>
</protein>
<dbReference type="InterPro" id="IPR009061">
    <property type="entry name" value="DNA-bd_dom_put_sf"/>
</dbReference>
<evidence type="ECO:0000313" key="3">
    <source>
        <dbReference type="Proteomes" id="UP000009073"/>
    </source>
</evidence>
<sequence>MNNISILQPYITNGQYLIYIKDLAEIINTKPQTIRKWICKDRLPSGLVKPNKLGNRHVWSVYDVEDYLHSIRNKNLFN</sequence>
<dbReference type="Pfam" id="PF12728">
    <property type="entry name" value="HTH_17"/>
    <property type="match status" value="1"/>
</dbReference>
<dbReference type="RefSeq" id="WP_012729391.1">
    <property type="nucleotide sequence ID" value="NC_012691.1"/>
</dbReference>
<reference evidence="3" key="1">
    <citation type="submission" date="2009-05" db="EMBL/GenBank/DDBJ databases">
        <title>Complete sequence of Tolumonas auensis DSM 9187.</title>
        <authorList>
            <consortium name="US DOE Joint Genome Institute"/>
            <person name="Lucas S."/>
            <person name="Copeland A."/>
            <person name="Lapidus A."/>
            <person name="Glavina del Rio T."/>
            <person name="Tice H."/>
            <person name="Bruce D."/>
            <person name="Goodwin L."/>
            <person name="Pitluck S."/>
            <person name="Chertkov O."/>
            <person name="Brettin T."/>
            <person name="Detter J.C."/>
            <person name="Han C."/>
            <person name="Larimer F."/>
            <person name="Land M."/>
            <person name="Hauser L."/>
            <person name="Kyrpides N."/>
            <person name="Mikhailova N."/>
            <person name="Spring S."/>
            <person name="Beller H."/>
        </authorList>
    </citation>
    <scope>NUCLEOTIDE SEQUENCE [LARGE SCALE GENOMIC DNA]</scope>
    <source>
        <strain evidence="3">DSM 9187 / TA4</strain>
    </source>
</reference>
<gene>
    <name evidence="2" type="ordered locus">Tola_1171</name>
</gene>
<dbReference type="EMBL" id="CP001616">
    <property type="protein sequence ID" value="ACQ92792.1"/>
    <property type="molecule type" value="Genomic_DNA"/>
</dbReference>
<keyword evidence="3" id="KW-1185">Reference proteome</keyword>
<dbReference type="Proteomes" id="UP000009073">
    <property type="component" value="Chromosome"/>
</dbReference>
<proteinExistence type="predicted"/>
<dbReference type="HOGENOM" id="CLU_2620973_0_0_6"/>
<dbReference type="KEGG" id="tau:Tola_1171"/>
<evidence type="ECO:0000313" key="2">
    <source>
        <dbReference type="EMBL" id="ACQ92792.1"/>
    </source>
</evidence>
<organism evidence="2 3">
    <name type="scientific">Tolumonas auensis (strain DSM 9187 / NBRC 110442 / TA 4)</name>
    <dbReference type="NCBI Taxonomy" id="595494"/>
    <lineage>
        <taxon>Bacteria</taxon>
        <taxon>Pseudomonadati</taxon>
        <taxon>Pseudomonadota</taxon>
        <taxon>Gammaproteobacteria</taxon>
        <taxon>Aeromonadales</taxon>
        <taxon>Aeromonadaceae</taxon>
        <taxon>Tolumonas</taxon>
    </lineage>
</organism>